<gene>
    <name evidence="3" type="primary">LOC104743506</name>
</gene>
<keyword evidence="2" id="KW-1185">Reference proteome</keyword>
<proteinExistence type="predicted"/>
<accession>A0ABM1QWA5</accession>
<dbReference type="Proteomes" id="UP000694864">
    <property type="component" value="Chromosome 14"/>
</dbReference>
<dbReference type="RefSeq" id="XP_019091043.1">
    <property type="nucleotide sequence ID" value="XM_019235498.1"/>
</dbReference>
<protein>
    <submittedName>
        <fullName evidence="3">Uncharacterized protein LOC104743506</fullName>
    </submittedName>
</protein>
<feature type="region of interest" description="Disordered" evidence="1">
    <location>
        <begin position="165"/>
        <end position="218"/>
    </location>
</feature>
<reference evidence="2" key="1">
    <citation type="journal article" date="2014" name="Nat. Commun.">
        <title>The emerging biofuel crop Camelina sativa retains a highly undifferentiated hexaploid genome structure.</title>
        <authorList>
            <person name="Kagale S."/>
            <person name="Koh C."/>
            <person name="Nixon J."/>
            <person name="Bollina V."/>
            <person name="Clarke W.E."/>
            <person name="Tuteja R."/>
            <person name="Spillane C."/>
            <person name="Robinson S.J."/>
            <person name="Links M.G."/>
            <person name="Clarke C."/>
            <person name="Higgins E.E."/>
            <person name="Huebert T."/>
            <person name="Sharpe A.G."/>
            <person name="Parkin I.A."/>
        </authorList>
    </citation>
    <scope>NUCLEOTIDE SEQUENCE [LARGE SCALE GENOMIC DNA]</scope>
    <source>
        <strain evidence="2">cv. DH55</strain>
    </source>
</reference>
<reference evidence="3" key="2">
    <citation type="submission" date="2025-08" db="UniProtKB">
        <authorList>
            <consortium name="RefSeq"/>
        </authorList>
    </citation>
    <scope>IDENTIFICATION</scope>
    <source>
        <tissue evidence="3">Leaf</tissue>
    </source>
</reference>
<name>A0ABM1QWA5_CAMSA</name>
<feature type="compositionally biased region" description="Polar residues" evidence="1">
    <location>
        <begin position="189"/>
        <end position="213"/>
    </location>
</feature>
<organism evidence="2 3">
    <name type="scientific">Camelina sativa</name>
    <name type="common">False flax</name>
    <name type="synonym">Myagrum sativum</name>
    <dbReference type="NCBI Taxonomy" id="90675"/>
    <lineage>
        <taxon>Eukaryota</taxon>
        <taxon>Viridiplantae</taxon>
        <taxon>Streptophyta</taxon>
        <taxon>Embryophyta</taxon>
        <taxon>Tracheophyta</taxon>
        <taxon>Spermatophyta</taxon>
        <taxon>Magnoliopsida</taxon>
        <taxon>eudicotyledons</taxon>
        <taxon>Gunneridae</taxon>
        <taxon>Pentapetalae</taxon>
        <taxon>rosids</taxon>
        <taxon>malvids</taxon>
        <taxon>Brassicales</taxon>
        <taxon>Brassicaceae</taxon>
        <taxon>Camelineae</taxon>
        <taxon>Camelina</taxon>
    </lineage>
</organism>
<sequence>MSDAAAEISWICNILKELGIPQYQPPESYCDNLSAVYLTANPAFHKKSKHFANHYHYVREKVALKTVIVRHIPGHDQIADIFTKSLPVGLFTSLRYKLGVVLPPTQSLRGSISRVASTTVPISAPISSGKNTTQLSQIQSHIHKSKTENEGVEEIPTTEVTETMGCTLPRSSNSPALQKPKFNNADMPNISSSVVRPNMQKKSSSSQRLTTPAQRDEIRDNKVKAMKDCTDRIPLSNRFECLDTYNV</sequence>
<dbReference type="CDD" id="cd09272">
    <property type="entry name" value="RNase_HI_RT_Ty1"/>
    <property type="match status" value="1"/>
</dbReference>
<evidence type="ECO:0000256" key="1">
    <source>
        <dbReference type="SAM" id="MobiDB-lite"/>
    </source>
</evidence>
<evidence type="ECO:0000313" key="3">
    <source>
        <dbReference type="RefSeq" id="XP_019091043.1"/>
    </source>
</evidence>
<evidence type="ECO:0000313" key="2">
    <source>
        <dbReference type="Proteomes" id="UP000694864"/>
    </source>
</evidence>
<dbReference type="GeneID" id="104743506"/>